<dbReference type="Pfam" id="PF24681">
    <property type="entry name" value="Kelch_KLHDC2_KLHL20_DRC7"/>
    <property type="match status" value="1"/>
</dbReference>
<dbReference type="Proteomes" id="UP000528457">
    <property type="component" value="Unassembled WGS sequence"/>
</dbReference>
<comment type="caution">
    <text evidence="4">The sequence shown here is derived from an EMBL/GenBank/DDBJ whole genome shotgun (WGS) entry which is preliminary data.</text>
</comment>
<dbReference type="Pfam" id="PF01344">
    <property type="entry name" value="Kelch_1"/>
    <property type="match status" value="1"/>
</dbReference>
<dbReference type="AlphaFoldDB" id="A0A7X0JTM7"/>
<evidence type="ECO:0000313" key="5">
    <source>
        <dbReference type="Proteomes" id="UP000528457"/>
    </source>
</evidence>
<keyword evidence="1" id="KW-0880">Kelch repeat</keyword>
<evidence type="ECO:0000256" key="2">
    <source>
        <dbReference type="ARBA" id="ARBA00022737"/>
    </source>
</evidence>
<reference evidence="4 5" key="1">
    <citation type="submission" date="2020-08" db="EMBL/GenBank/DDBJ databases">
        <title>Genomic Encyclopedia of Type Strains, Phase IV (KMG-IV): sequencing the most valuable type-strain genomes for metagenomic binning, comparative biology and taxonomic classification.</title>
        <authorList>
            <person name="Goeker M."/>
        </authorList>
    </citation>
    <scope>NUCLEOTIDE SEQUENCE [LARGE SCALE GENOMIC DNA]</scope>
    <source>
        <strain evidence="4 5">DSM 22368</strain>
    </source>
</reference>
<dbReference type="SMART" id="SM00612">
    <property type="entry name" value="Kelch"/>
    <property type="match status" value="3"/>
</dbReference>
<dbReference type="EMBL" id="JACHHT010000002">
    <property type="protein sequence ID" value="MBB6522039.1"/>
    <property type="molecule type" value="Genomic_DNA"/>
</dbReference>
<sequence>MDRRNFLIASGASLLSIHPLISSAAKSAPQWSSGPAPIPINIQEIYPTVHKNRLYVAGGIASKFGVPYFSNACYSFDPASNQWREEAKLPKAMHHATLVSNGERLFLFGGFHGGYSHIWRMQDAVYELLADGWTQIDTLPKPLAEGVLSCAPDGTIHWVTGQSPRSEANSARSDHQEITDHYRWLPDSQEWQTLAPIPTPRNSATGAWLGDQLIVTGGRTAKGNLSHTEIYDSKSAQWREAAPLPLPQAGTASVVVDDGLIVFGGEIFIPQAKVFKEVWRYSLSQDRWTSLPDMLTPRHGLGAGRFGKDIYVIGGATGPSGDGTSPINERFTL</sequence>
<dbReference type="SUPFAM" id="SSF50965">
    <property type="entry name" value="Galactose oxidase, central domain"/>
    <property type="match status" value="1"/>
</dbReference>
<feature type="signal peptide" evidence="3">
    <location>
        <begin position="1"/>
        <end position="24"/>
    </location>
</feature>
<dbReference type="InterPro" id="IPR015915">
    <property type="entry name" value="Kelch-typ_b-propeller"/>
</dbReference>
<keyword evidence="3" id="KW-0732">Signal</keyword>
<dbReference type="InterPro" id="IPR011043">
    <property type="entry name" value="Gal_Oxase/kelch_b-propeller"/>
</dbReference>
<gene>
    <name evidence="4" type="ORF">HNR48_002324</name>
</gene>
<dbReference type="RefSeq" id="WP_166846922.1">
    <property type="nucleotide sequence ID" value="NZ_JAAONY010000002.1"/>
</dbReference>
<dbReference type="PANTHER" id="PTHR45632">
    <property type="entry name" value="LD33804P"/>
    <property type="match status" value="1"/>
</dbReference>
<protein>
    <submittedName>
        <fullName evidence="4">N-acetylneuraminic acid mutarotase</fullName>
    </submittedName>
</protein>
<evidence type="ECO:0000256" key="3">
    <source>
        <dbReference type="SAM" id="SignalP"/>
    </source>
</evidence>
<dbReference type="InterPro" id="IPR006652">
    <property type="entry name" value="Kelch_1"/>
</dbReference>
<feature type="chain" id="PRO_5030712432" evidence="3">
    <location>
        <begin position="25"/>
        <end position="333"/>
    </location>
</feature>
<proteinExistence type="predicted"/>
<keyword evidence="5" id="KW-1185">Reference proteome</keyword>
<keyword evidence="2" id="KW-0677">Repeat</keyword>
<dbReference type="InParanoid" id="A0A7X0JTM7"/>
<evidence type="ECO:0000313" key="4">
    <source>
        <dbReference type="EMBL" id="MBB6522039.1"/>
    </source>
</evidence>
<evidence type="ECO:0000256" key="1">
    <source>
        <dbReference type="ARBA" id="ARBA00022441"/>
    </source>
</evidence>
<accession>A0A7X0JTM7</accession>
<dbReference type="Gene3D" id="2.120.10.80">
    <property type="entry name" value="Kelch-type beta propeller"/>
    <property type="match status" value="2"/>
</dbReference>
<name>A0A7X0JTM7_9GAMM</name>
<dbReference type="PANTHER" id="PTHR45632:SF3">
    <property type="entry name" value="KELCH-LIKE PROTEIN 32"/>
    <property type="match status" value="1"/>
</dbReference>
<organism evidence="4 5">
    <name type="scientific">Pseudoteredinibacter isoporae</name>
    <dbReference type="NCBI Taxonomy" id="570281"/>
    <lineage>
        <taxon>Bacteria</taxon>
        <taxon>Pseudomonadati</taxon>
        <taxon>Pseudomonadota</taxon>
        <taxon>Gammaproteobacteria</taxon>
        <taxon>Cellvibrionales</taxon>
        <taxon>Cellvibrionaceae</taxon>
        <taxon>Pseudoteredinibacter</taxon>
    </lineage>
</organism>